<name>B0PFC3_9FIRM</name>
<reference evidence="1" key="1">
    <citation type="submission" date="2007-11" db="EMBL/GenBank/DDBJ databases">
        <authorList>
            <person name="Fulton L."/>
            <person name="Clifton S."/>
            <person name="Fulton B."/>
            <person name="Xu J."/>
            <person name="Minx P."/>
            <person name="Pepin K.H."/>
            <person name="Johnson M."/>
            <person name="Thiruvilangam P."/>
            <person name="Bhonagiri V."/>
            <person name="Nash W.E."/>
            <person name="Mardis E.R."/>
            <person name="Wilson R.K."/>
        </authorList>
    </citation>
    <scope>NUCLEOTIDE SEQUENCE [LARGE SCALE GENOMIC DNA]</scope>
    <source>
        <strain evidence="1">DSM 17241</strain>
    </source>
</reference>
<dbReference type="AlphaFoldDB" id="B0PFC3"/>
<reference evidence="1" key="2">
    <citation type="submission" date="2013-09" db="EMBL/GenBank/DDBJ databases">
        <title>Draft genome sequence of Anaerotruncus colihominis(DSM 17241).</title>
        <authorList>
            <person name="Sudarsanam P."/>
            <person name="Ley R."/>
            <person name="Guruge J."/>
            <person name="Turnbaugh P.J."/>
            <person name="Mahowald M."/>
            <person name="Liep D."/>
            <person name="Gordon J."/>
        </authorList>
    </citation>
    <scope>NUCLEOTIDE SEQUENCE</scope>
    <source>
        <strain evidence="1">DSM 17241</strain>
    </source>
</reference>
<dbReference type="Proteomes" id="UP000003803">
    <property type="component" value="Unassembled WGS sequence"/>
</dbReference>
<organism evidence="1 2">
    <name type="scientific">Anaerotruncus colihominis DSM 17241</name>
    <dbReference type="NCBI Taxonomy" id="445972"/>
    <lineage>
        <taxon>Bacteria</taxon>
        <taxon>Bacillati</taxon>
        <taxon>Bacillota</taxon>
        <taxon>Clostridia</taxon>
        <taxon>Eubacteriales</taxon>
        <taxon>Oscillospiraceae</taxon>
        <taxon>Anaerotruncus</taxon>
    </lineage>
</organism>
<evidence type="ECO:0000313" key="1">
    <source>
        <dbReference type="EMBL" id="EDS10056.1"/>
    </source>
</evidence>
<sequence>MGTKSRACPASFGCEYRFLKTVVFCKFLPFARNFCSRQEFFYLRSIIY</sequence>
<accession>B0PFC3</accession>
<dbReference type="HOGENOM" id="CLU_3148799_0_0_9"/>
<proteinExistence type="predicted"/>
<gene>
    <name evidence="1" type="ORF">ANACOL_03502</name>
</gene>
<comment type="caution">
    <text evidence="1">The sequence shown here is derived from an EMBL/GenBank/DDBJ whole genome shotgun (WGS) entry which is preliminary data.</text>
</comment>
<keyword evidence="2" id="KW-1185">Reference proteome</keyword>
<dbReference type="EMBL" id="ABGD02000025">
    <property type="protein sequence ID" value="EDS10056.1"/>
    <property type="molecule type" value="Genomic_DNA"/>
</dbReference>
<protein>
    <submittedName>
        <fullName evidence="1">Uncharacterized protein</fullName>
    </submittedName>
</protein>
<evidence type="ECO:0000313" key="2">
    <source>
        <dbReference type="Proteomes" id="UP000003803"/>
    </source>
</evidence>